<feature type="binding site" evidence="8">
    <location>
        <position position="321"/>
    </location>
    <ligand>
        <name>Zn(2+)</name>
        <dbReference type="ChEBI" id="CHEBI:29105"/>
        <label>2</label>
    </ligand>
</feature>
<dbReference type="InterPro" id="IPR008007">
    <property type="entry name" value="Peptidase_M42"/>
</dbReference>
<comment type="similarity">
    <text evidence="1 6">Belongs to the peptidase M42 family.</text>
</comment>
<dbReference type="SUPFAM" id="SSF53187">
    <property type="entry name" value="Zn-dependent exopeptidases"/>
    <property type="match status" value="1"/>
</dbReference>
<evidence type="ECO:0000256" key="4">
    <source>
        <dbReference type="ARBA" id="ARBA00022723"/>
    </source>
</evidence>
<proteinExistence type="inferred from homology"/>
<evidence type="ECO:0000256" key="3">
    <source>
        <dbReference type="ARBA" id="ARBA00022670"/>
    </source>
</evidence>
<dbReference type="GeneID" id="73794725"/>
<reference evidence="9 10" key="1">
    <citation type="submission" date="2019-03" db="EMBL/GenBank/DDBJ databases">
        <title>Genomic Encyclopedia of Type Strains, Phase IV (KMG-IV): sequencing the most valuable type-strain genomes for metagenomic binning, comparative biology and taxonomic classification.</title>
        <authorList>
            <person name="Goeker M."/>
        </authorList>
    </citation>
    <scope>NUCLEOTIDE SEQUENCE [LARGE SCALE GENOMIC DNA]</scope>
    <source>
        <strain evidence="9 10">DSM 29481</strain>
    </source>
</reference>
<dbReference type="PIRSF" id="PIRSF001123">
    <property type="entry name" value="PepA_GA"/>
    <property type="match status" value="1"/>
</dbReference>
<feature type="binding site" evidence="8">
    <location>
        <position position="212"/>
    </location>
    <ligand>
        <name>Zn(2+)</name>
        <dbReference type="ChEBI" id="CHEBI:29105"/>
        <label>2</label>
    </ligand>
</feature>
<accession>A0A4V2VK25</accession>
<dbReference type="SUPFAM" id="SSF101821">
    <property type="entry name" value="Aminopeptidase/glucanase lid domain"/>
    <property type="match status" value="1"/>
</dbReference>
<dbReference type="EMBL" id="SMBP01000014">
    <property type="protein sequence ID" value="TCU58345.1"/>
    <property type="molecule type" value="Genomic_DNA"/>
</dbReference>
<dbReference type="RefSeq" id="WP_008689951.1">
    <property type="nucleotide sequence ID" value="NZ_AP024510.1"/>
</dbReference>
<dbReference type="GO" id="GO:0004177">
    <property type="term" value="F:aminopeptidase activity"/>
    <property type="evidence" value="ECO:0007669"/>
    <property type="project" value="UniProtKB-UniRule"/>
</dbReference>
<keyword evidence="10" id="KW-1185">Reference proteome</keyword>
<dbReference type="Gene3D" id="3.40.630.10">
    <property type="entry name" value="Zn peptidases"/>
    <property type="match status" value="1"/>
</dbReference>
<gene>
    <name evidence="9" type="ORF">EDD61_11477</name>
</gene>
<dbReference type="AlphaFoldDB" id="A0A4V2VK25"/>
<feature type="binding site" evidence="8">
    <location>
        <position position="234"/>
    </location>
    <ligand>
        <name>Zn(2+)</name>
        <dbReference type="ChEBI" id="CHEBI:29105"/>
        <label>1</label>
    </ligand>
</feature>
<evidence type="ECO:0000256" key="8">
    <source>
        <dbReference type="PIRSR" id="PIRSR001123-2"/>
    </source>
</evidence>
<comment type="caution">
    <text evidence="9">The sequence shown here is derived from an EMBL/GenBank/DDBJ whole genome shotgun (WGS) entry which is preliminary data.</text>
</comment>
<organism evidence="9 10">
    <name type="scientific">Longicatena caecimuris</name>
    <dbReference type="NCBI Taxonomy" id="1796635"/>
    <lineage>
        <taxon>Bacteria</taxon>
        <taxon>Bacillati</taxon>
        <taxon>Bacillota</taxon>
        <taxon>Erysipelotrichia</taxon>
        <taxon>Erysipelotrichales</taxon>
        <taxon>Erysipelotrichaceae</taxon>
        <taxon>Longicatena</taxon>
    </lineage>
</organism>
<evidence type="ECO:0000313" key="9">
    <source>
        <dbReference type="EMBL" id="TCU58345.1"/>
    </source>
</evidence>
<feature type="binding site" evidence="8">
    <location>
        <position position="181"/>
    </location>
    <ligand>
        <name>Zn(2+)</name>
        <dbReference type="ChEBI" id="CHEBI:29105"/>
        <label>2</label>
    </ligand>
</feature>
<dbReference type="Gene3D" id="2.40.30.40">
    <property type="entry name" value="Peptidase M42, domain 2"/>
    <property type="match status" value="1"/>
</dbReference>
<dbReference type="PANTHER" id="PTHR32481">
    <property type="entry name" value="AMINOPEPTIDASE"/>
    <property type="match status" value="1"/>
</dbReference>
<keyword evidence="4 8" id="KW-0479">Metal-binding</keyword>
<dbReference type="InterPro" id="IPR023367">
    <property type="entry name" value="Peptidase_M42_dom2"/>
</dbReference>
<feature type="active site" description="Proton acceptor" evidence="7">
    <location>
        <position position="211"/>
    </location>
</feature>
<feature type="binding site" evidence="8">
    <location>
        <position position="65"/>
    </location>
    <ligand>
        <name>Zn(2+)</name>
        <dbReference type="ChEBI" id="CHEBI:29105"/>
        <label>1</label>
    </ligand>
</feature>
<dbReference type="GO" id="GO:0006508">
    <property type="term" value="P:proteolysis"/>
    <property type="evidence" value="ECO:0007669"/>
    <property type="project" value="UniProtKB-KW"/>
</dbReference>
<dbReference type="PANTHER" id="PTHR32481:SF0">
    <property type="entry name" value="AMINOPEPTIDASE YPDE-RELATED"/>
    <property type="match status" value="1"/>
</dbReference>
<protein>
    <submittedName>
        <fullName evidence="9">Putative aminopeptidase FrvX</fullName>
    </submittedName>
</protein>
<evidence type="ECO:0000256" key="7">
    <source>
        <dbReference type="PIRSR" id="PIRSR001123-1"/>
    </source>
</evidence>
<dbReference type="GO" id="GO:0046872">
    <property type="term" value="F:metal ion binding"/>
    <property type="evidence" value="ECO:0007669"/>
    <property type="project" value="UniProtKB-UniRule"/>
</dbReference>
<evidence type="ECO:0000256" key="2">
    <source>
        <dbReference type="ARBA" id="ARBA00022438"/>
    </source>
</evidence>
<evidence type="ECO:0000256" key="1">
    <source>
        <dbReference type="ARBA" id="ARBA00006272"/>
    </source>
</evidence>
<feature type="binding site" evidence="8">
    <location>
        <position position="181"/>
    </location>
    <ligand>
        <name>Zn(2+)</name>
        <dbReference type="ChEBI" id="CHEBI:29105"/>
        <label>1</label>
    </ligand>
</feature>
<dbReference type="Pfam" id="PF05343">
    <property type="entry name" value="Peptidase_M42"/>
    <property type="match status" value="1"/>
</dbReference>
<keyword evidence="5" id="KW-0378">Hydrolase</keyword>
<dbReference type="InterPro" id="IPR051464">
    <property type="entry name" value="Peptidase_M42_aminopept"/>
</dbReference>
<name>A0A4V2VK25_9FIRM</name>
<evidence type="ECO:0000313" key="10">
    <source>
        <dbReference type="Proteomes" id="UP000295773"/>
    </source>
</evidence>
<evidence type="ECO:0000256" key="5">
    <source>
        <dbReference type="ARBA" id="ARBA00022801"/>
    </source>
</evidence>
<keyword evidence="3" id="KW-0645">Protease</keyword>
<keyword evidence="2 9" id="KW-0031">Aminopeptidase</keyword>
<sequence>MNEIERIKALSNAFGPSGMEDDVIALVREECSAFHCEEDHMRNLYIYSSTSNTKQEKPIIHLDAHGDEVGFIIQAIRQDGMLRFLPLGGWEAKNIVGNSVLIRNVDGEIVQGIVCSKPPHFMKQSEKGKAIAFDDLLIDVGATSLKEVQESYRIQIGCFAVPNVLCSYDERHDIFMGKAFDCRIGCAALIETMHQVQNMDVAVQGTISAQEEVGERGMKCAIQNIHCDVMIAFEGCPADDTFEESYMIQSALRKGPMLRHFDCSMITNPRFQRFALDVAKRHHIPVQESVRSGGGTNGAISHTHLRGIPTIVIGIPVRYAHSSYGYTTLKDYQNAVKLAVAIIKDLTKEMVASF</sequence>
<dbReference type="Proteomes" id="UP000295773">
    <property type="component" value="Unassembled WGS sequence"/>
</dbReference>
<evidence type="ECO:0000256" key="6">
    <source>
        <dbReference type="PIRNR" id="PIRNR001123"/>
    </source>
</evidence>
<comment type="cofactor">
    <cofactor evidence="8">
        <name>a divalent metal cation</name>
        <dbReference type="ChEBI" id="CHEBI:60240"/>
    </cofactor>
    <text evidence="8">Binds 2 divalent metal cations per subunit.</text>
</comment>